<organism evidence="2 3">
    <name type="scientific">Arthrobotrys musiformis</name>
    <dbReference type="NCBI Taxonomy" id="47236"/>
    <lineage>
        <taxon>Eukaryota</taxon>
        <taxon>Fungi</taxon>
        <taxon>Dikarya</taxon>
        <taxon>Ascomycota</taxon>
        <taxon>Pezizomycotina</taxon>
        <taxon>Orbiliomycetes</taxon>
        <taxon>Orbiliales</taxon>
        <taxon>Orbiliaceae</taxon>
        <taxon>Arthrobotrys</taxon>
    </lineage>
</organism>
<name>A0AAV9W3L1_9PEZI</name>
<feature type="region of interest" description="Disordered" evidence="1">
    <location>
        <begin position="309"/>
        <end position="412"/>
    </location>
</feature>
<feature type="compositionally biased region" description="Polar residues" evidence="1">
    <location>
        <begin position="309"/>
        <end position="351"/>
    </location>
</feature>
<feature type="compositionally biased region" description="Polar residues" evidence="1">
    <location>
        <begin position="400"/>
        <end position="412"/>
    </location>
</feature>
<feature type="region of interest" description="Disordered" evidence="1">
    <location>
        <begin position="753"/>
        <end position="780"/>
    </location>
</feature>
<evidence type="ECO:0000313" key="3">
    <source>
        <dbReference type="Proteomes" id="UP001370758"/>
    </source>
</evidence>
<gene>
    <name evidence="2" type="ORF">TWF481_010660</name>
</gene>
<accession>A0AAV9W3L1</accession>
<sequence length="978" mass="108609">MGLSEKAWTSMPAMRSILLGILSISTVRGYYIGEVYSGQAPETFDYGWKPDWRGKSYVNRCIPLQRNIGGTAQYLQGIGVINGAEAPGRPPFNPGYGISVPDHNVAALILYKSPDCVIDGTDQFIILRFKQLSTAPSRELGYVLYRGVSSMDLTFLDVNLEDYWAFREVQEGSDDWKWVVESRVPEVDGAVVVWQLGGEDGQTFEIVQTLEIRSPNPVTAKSISQSLERNDVEPAIGNLRVALRSISENRYVPPRAGGNIVRIPSRVLNDYPLAQDPNPNPGLQMLEGMAQQGLSQYAPVDRTGGANPYSNVTPVQIPSGRTLNIRTGLGSTPPTGANANIRSANPGNTGVTGQNQDAGQGTGGDTGAHPERGLMSQLFRQQQQQQQQQARGTIPIQPRPDNNNMMQGGNRPQQPYYEMMQPRYSGSGNLQGQMINPQNMARGGSRGTSYLPAYPQNFVSQPPQNLPEQGSRGLGSNYGSVQNPISQGNNPISQIVPQGSQVMIPEAVSDQNIPEPPTRIIPEVDPNQIIPEAPENLNLAGLQNPGLRPSPQIQLENPNINIEAPQQREGNLPVDEQIPAGPTDDQANSLDFGFTSFPIPDVAPAGTYGALLGKLPQRVQIGGQQAPRFQRIMTAGRIGGPTSPTLFDRNLDIDPAFDLSHHTGLNRLHQAFEDSAENLAQIPYPSTDTTQERPYSVTEPPKRGQSKYPHILEPGTQNRHVPYQGWLNEGEFEERAHFPQLFENPSMELEADLAQQQRAEAETPPQPGGEDFQSRTRSRGQELYDDWRRYGNPILGNLQTLPINWADPNWAAIKQTYDAMLADVEGNWYNYYQERTDAMMNKYKQVQGAVQKTVTVVETARAKHTRDLTAAQAKTKAKGLTLNQQVALIKEIQGLQKLIELDNKKLETLKELWASNNSTLRTWERSYHRQLDDLVLRFNLWKDMARENIERNILRLLHIDEDPEFGMFEGEVPRNLDQ</sequence>
<protein>
    <submittedName>
        <fullName evidence="2">Uncharacterized protein</fullName>
    </submittedName>
</protein>
<proteinExistence type="predicted"/>
<comment type="caution">
    <text evidence="2">The sequence shown here is derived from an EMBL/GenBank/DDBJ whole genome shotgun (WGS) entry which is preliminary data.</text>
</comment>
<feature type="compositionally biased region" description="Polar residues" evidence="1">
    <location>
        <begin position="684"/>
        <end position="693"/>
    </location>
</feature>
<feature type="region of interest" description="Disordered" evidence="1">
    <location>
        <begin position="683"/>
        <end position="719"/>
    </location>
</feature>
<evidence type="ECO:0000313" key="2">
    <source>
        <dbReference type="EMBL" id="KAK6500316.1"/>
    </source>
</evidence>
<dbReference type="AlphaFoldDB" id="A0AAV9W3L1"/>
<keyword evidence="3" id="KW-1185">Reference proteome</keyword>
<evidence type="ECO:0000256" key="1">
    <source>
        <dbReference type="SAM" id="MobiDB-lite"/>
    </source>
</evidence>
<reference evidence="2 3" key="1">
    <citation type="submission" date="2023-08" db="EMBL/GenBank/DDBJ databases">
        <authorList>
            <person name="Palmer J.M."/>
        </authorList>
    </citation>
    <scope>NUCLEOTIDE SEQUENCE [LARGE SCALE GENOMIC DNA]</scope>
    <source>
        <strain evidence="2 3">TWF481</strain>
    </source>
</reference>
<dbReference type="EMBL" id="JAVHJL010000007">
    <property type="protein sequence ID" value="KAK6500316.1"/>
    <property type="molecule type" value="Genomic_DNA"/>
</dbReference>
<dbReference type="Proteomes" id="UP001370758">
    <property type="component" value="Unassembled WGS sequence"/>
</dbReference>